<evidence type="ECO:0000256" key="1">
    <source>
        <dbReference type="ARBA" id="ARBA00022448"/>
    </source>
</evidence>
<gene>
    <name evidence="10" type="ORF">UFOPK3772_01711</name>
</gene>
<dbReference type="InterPro" id="IPR003439">
    <property type="entry name" value="ABC_transporter-like_ATP-bd"/>
</dbReference>
<reference evidence="10" key="1">
    <citation type="submission" date="2020-05" db="EMBL/GenBank/DDBJ databases">
        <authorList>
            <person name="Chiriac C."/>
            <person name="Salcher M."/>
            <person name="Ghai R."/>
            <person name="Kavagutti S V."/>
        </authorList>
    </citation>
    <scope>NUCLEOTIDE SEQUENCE</scope>
</reference>
<dbReference type="InterPro" id="IPR017871">
    <property type="entry name" value="ABC_transporter-like_CS"/>
</dbReference>
<dbReference type="EMBL" id="CAFBNE010000052">
    <property type="protein sequence ID" value="CAB4953620.1"/>
    <property type="molecule type" value="Genomic_DNA"/>
</dbReference>
<dbReference type="InterPro" id="IPR003593">
    <property type="entry name" value="AAA+_ATPase"/>
</dbReference>
<evidence type="ECO:0000256" key="8">
    <source>
        <dbReference type="ARBA" id="ARBA00023136"/>
    </source>
</evidence>
<dbReference type="Pfam" id="PF00005">
    <property type="entry name" value="ABC_tran"/>
    <property type="match status" value="2"/>
</dbReference>
<dbReference type="GO" id="GO:0005524">
    <property type="term" value="F:ATP binding"/>
    <property type="evidence" value="ECO:0007669"/>
    <property type="project" value="UniProtKB-KW"/>
</dbReference>
<keyword evidence="3" id="KW-0762">Sugar transport</keyword>
<dbReference type="SMART" id="SM00382">
    <property type="entry name" value="AAA"/>
    <property type="match status" value="2"/>
</dbReference>
<dbReference type="CDD" id="cd03215">
    <property type="entry name" value="ABC_Carb_Monos_II"/>
    <property type="match status" value="1"/>
</dbReference>
<proteinExistence type="predicted"/>
<evidence type="ECO:0000256" key="5">
    <source>
        <dbReference type="ARBA" id="ARBA00022741"/>
    </source>
</evidence>
<dbReference type="CDD" id="cd03216">
    <property type="entry name" value="ABC_Carb_Monos_I"/>
    <property type="match status" value="1"/>
</dbReference>
<evidence type="ECO:0000313" key="10">
    <source>
        <dbReference type="EMBL" id="CAB4953620.1"/>
    </source>
</evidence>
<dbReference type="InterPro" id="IPR050107">
    <property type="entry name" value="ABC_carbohydrate_import_ATPase"/>
</dbReference>
<dbReference type="SUPFAM" id="SSF52540">
    <property type="entry name" value="P-loop containing nucleoside triphosphate hydrolases"/>
    <property type="match status" value="2"/>
</dbReference>
<evidence type="ECO:0000256" key="6">
    <source>
        <dbReference type="ARBA" id="ARBA00022840"/>
    </source>
</evidence>
<evidence type="ECO:0000256" key="3">
    <source>
        <dbReference type="ARBA" id="ARBA00022597"/>
    </source>
</evidence>
<evidence type="ECO:0000256" key="4">
    <source>
        <dbReference type="ARBA" id="ARBA00022737"/>
    </source>
</evidence>
<evidence type="ECO:0000259" key="9">
    <source>
        <dbReference type="PROSITE" id="PS50893"/>
    </source>
</evidence>
<dbReference type="GO" id="GO:0016887">
    <property type="term" value="F:ATP hydrolysis activity"/>
    <property type="evidence" value="ECO:0007669"/>
    <property type="project" value="InterPro"/>
</dbReference>
<dbReference type="PROSITE" id="PS50893">
    <property type="entry name" value="ABC_TRANSPORTER_2"/>
    <property type="match status" value="2"/>
</dbReference>
<organism evidence="10">
    <name type="scientific">freshwater metagenome</name>
    <dbReference type="NCBI Taxonomy" id="449393"/>
    <lineage>
        <taxon>unclassified sequences</taxon>
        <taxon>metagenomes</taxon>
        <taxon>ecological metagenomes</taxon>
    </lineage>
</organism>
<dbReference type="PROSITE" id="PS00211">
    <property type="entry name" value="ABC_TRANSPORTER_1"/>
    <property type="match status" value="1"/>
</dbReference>
<dbReference type="PANTHER" id="PTHR43790">
    <property type="entry name" value="CARBOHYDRATE TRANSPORT ATP-BINDING PROTEIN MG119-RELATED"/>
    <property type="match status" value="1"/>
</dbReference>
<evidence type="ECO:0000256" key="2">
    <source>
        <dbReference type="ARBA" id="ARBA00022475"/>
    </source>
</evidence>
<feature type="domain" description="ABC transporter" evidence="9">
    <location>
        <begin position="262"/>
        <end position="509"/>
    </location>
</feature>
<dbReference type="Gene3D" id="3.40.50.300">
    <property type="entry name" value="P-loop containing nucleotide triphosphate hydrolases"/>
    <property type="match status" value="2"/>
</dbReference>
<dbReference type="PANTHER" id="PTHR43790:SF3">
    <property type="entry name" value="D-ALLOSE IMPORT ATP-BINDING PROTEIN ALSA-RELATED"/>
    <property type="match status" value="1"/>
</dbReference>
<protein>
    <submittedName>
        <fullName evidence="10">Unannotated protein</fullName>
    </submittedName>
</protein>
<keyword evidence="7" id="KW-1278">Translocase</keyword>
<keyword evidence="5" id="KW-0547">Nucleotide-binding</keyword>
<dbReference type="InterPro" id="IPR027417">
    <property type="entry name" value="P-loop_NTPase"/>
</dbReference>
<dbReference type="AlphaFoldDB" id="A0A6J7KC63"/>
<sequence length="510" mass="53801">MTEEGVVDPLLRVRGVSKAFSGVPALTNVDLDLYGGRVHALLGQNGAGKSTLISIISGVLQPDAGTLEIEGRGVHFRDPSEALASGIVAVYQELSLLSDMTVAENLYLGIEPRKNGLLDRKAMAEGAREILSRLGAGGISPLATVGDLTIASQQMIEVGKALTREAKVLILDEPSAVLGDDELELLYALVGRLTEAGISVVYITHRLDEVMEIADEATVMRDGSVVLALPRGELTHDVMIEAMVGRSVERNTPPKWQSADHAHEEDGHGGLVVSNLMLPGMNETGVNFSLRPGEILGVAGLTGSGRSRLLRALAGVDPPISGSVTWGGGPISIRSPRAAIANGVVLVPEDRKRQGLILGQSVESNIVLSVLGRIATVGWLRSSNVGAIAQDMVLRLQIKTANLGQKVQFLSGGNQQKVVIARCLTLSPRLLLLDEPLRGVDVGAKAEIVDIVGEIASRGTSVIVVSSEIEDVLALTDRIMVMRDGIVAAEFRGAEATEARIFHASAVQGK</sequence>
<evidence type="ECO:0000256" key="7">
    <source>
        <dbReference type="ARBA" id="ARBA00022967"/>
    </source>
</evidence>
<keyword evidence="8" id="KW-0472">Membrane</keyword>
<keyword evidence="2" id="KW-1003">Cell membrane</keyword>
<keyword evidence="6" id="KW-0067">ATP-binding</keyword>
<name>A0A6J7KC63_9ZZZZ</name>
<accession>A0A6J7KC63</accession>
<keyword evidence="4" id="KW-0677">Repeat</keyword>
<keyword evidence="1" id="KW-0813">Transport</keyword>
<feature type="domain" description="ABC transporter" evidence="9">
    <location>
        <begin position="11"/>
        <end position="247"/>
    </location>
</feature>